<dbReference type="HOGENOM" id="CLU_2672392_0_0_1"/>
<reference evidence="2" key="1">
    <citation type="submission" date="2013-07" db="EMBL/GenBank/DDBJ databases">
        <title>The genome of an arbuscular mycorrhizal fungus provides insights into the evolution of the oldest plant symbiosis.</title>
        <authorList>
            <consortium name="DOE Joint Genome Institute"/>
            <person name="Tisserant E."/>
            <person name="Malbreil M."/>
            <person name="Kuo A."/>
            <person name="Kohler A."/>
            <person name="Symeonidi A."/>
            <person name="Balestrini R."/>
            <person name="Charron P."/>
            <person name="Duensing N."/>
            <person name="Frei-dit-Frey N."/>
            <person name="Gianinazzi-Pearson V."/>
            <person name="Gilbert B."/>
            <person name="Handa Y."/>
            <person name="Hijri M."/>
            <person name="Kaul R."/>
            <person name="Kawaguchi M."/>
            <person name="Krajinski F."/>
            <person name="Lammers P."/>
            <person name="Lapierre D."/>
            <person name="Masclaux F.G."/>
            <person name="Murat C."/>
            <person name="Morin E."/>
            <person name="Ndikumana S."/>
            <person name="Pagni M."/>
            <person name="Petitpierre D."/>
            <person name="Requena N."/>
            <person name="Rosikiewicz P."/>
            <person name="Riley R."/>
            <person name="Saito K."/>
            <person name="San Clemente H."/>
            <person name="Shapiro H."/>
            <person name="van Tuinen D."/>
            <person name="Becard G."/>
            <person name="Bonfante P."/>
            <person name="Paszkowski U."/>
            <person name="Shachar-Hill Y."/>
            <person name="Young J.P."/>
            <person name="Sanders I.R."/>
            <person name="Henrissat B."/>
            <person name="Rensing S.A."/>
            <person name="Grigoriev I.V."/>
            <person name="Corradi N."/>
            <person name="Roux C."/>
            <person name="Martin F."/>
        </authorList>
    </citation>
    <scope>NUCLEOTIDE SEQUENCE</scope>
    <source>
        <strain evidence="2">DAOM 197198</strain>
    </source>
</reference>
<accession>U9SU13</accession>
<evidence type="ECO:0000313" key="2">
    <source>
        <dbReference type="EMBL" id="ERZ97492.1"/>
    </source>
</evidence>
<dbReference type="EMBL" id="KI299569">
    <property type="protein sequence ID" value="ERZ97492.1"/>
    <property type="molecule type" value="Genomic_DNA"/>
</dbReference>
<sequence>MAKRSEETGLRLRNFPQILARETQKAVKIYKLFEKVDVDKIKGSCHNSVASSEESSSSTPQITPAKTDDNLSSDD</sequence>
<evidence type="ECO:0000256" key="1">
    <source>
        <dbReference type="SAM" id="MobiDB-lite"/>
    </source>
</evidence>
<dbReference type="AlphaFoldDB" id="U9SU13"/>
<name>U9SU13_RHIID</name>
<protein>
    <submittedName>
        <fullName evidence="2">Uncharacterized protein</fullName>
    </submittedName>
</protein>
<organism evidence="2">
    <name type="scientific">Rhizophagus irregularis (strain DAOM 181602 / DAOM 197198 / MUCL 43194)</name>
    <name type="common">Arbuscular mycorrhizal fungus</name>
    <name type="synonym">Glomus intraradices</name>
    <dbReference type="NCBI Taxonomy" id="747089"/>
    <lineage>
        <taxon>Eukaryota</taxon>
        <taxon>Fungi</taxon>
        <taxon>Fungi incertae sedis</taxon>
        <taxon>Mucoromycota</taxon>
        <taxon>Glomeromycotina</taxon>
        <taxon>Glomeromycetes</taxon>
        <taxon>Glomerales</taxon>
        <taxon>Glomeraceae</taxon>
        <taxon>Rhizophagus</taxon>
    </lineage>
</organism>
<feature type="region of interest" description="Disordered" evidence="1">
    <location>
        <begin position="46"/>
        <end position="75"/>
    </location>
</feature>
<gene>
    <name evidence="2" type="ORF">GLOINDRAFT_11526</name>
</gene>
<proteinExistence type="predicted"/>